<dbReference type="InterPro" id="IPR057793">
    <property type="entry name" value="YnfU-like"/>
</dbReference>
<reference evidence="1 2" key="1">
    <citation type="submission" date="2016-10" db="EMBL/GenBank/DDBJ databases">
        <authorList>
            <person name="Varghese N."/>
            <person name="Submissions S."/>
        </authorList>
    </citation>
    <scope>NUCLEOTIDE SEQUENCE [LARGE SCALE GENOMIC DNA]</scope>
    <source>
        <strain evidence="1 2">CGMCC 1.6853</strain>
    </source>
</reference>
<proteinExistence type="predicted"/>
<evidence type="ECO:0008006" key="3">
    <source>
        <dbReference type="Google" id="ProtNLM"/>
    </source>
</evidence>
<dbReference type="GeneID" id="87005956"/>
<dbReference type="Proteomes" id="UP000183031">
    <property type="component" value="Unassembled WGS sequence"/>
</dbReference>
<protein>
    <recommendedName>
        <fullName evidence="3">Com family DNA-binding transcriptional regulator</fullName>
    </recommendedName>
</protein>
<gene>
    <name evidence="1" type="ORF">SAMN02927935_02005</name>
</gene>
<dbReference type="EMBL" id="FMUT01000005">
    <property type="protein sequence ID" value="SCY65797.1"/>
    <property type="molecule type" value="Genomic_DNA"/>
</dbReference>
<comment type="caution">
    <text evidence="1">The sequence shown here is derived from an EMBL/GenBank/DDBJ whole genome shotgun (WGS) entry which is preliminary data.</text>
</comment>
<name>A0A1G5HPY0_9GAMM</name>
<evidence type="ECO:0000313" key="2">
    <source>
        <dbReference type="Proteomes" id="UP000183031"/>
    </source>
</evidence>
<accession>A0A1G5HPY0</accession>
<dbReference type="Pfam" id="PF23499">
    <property type="entry name" value="YnfU"/>
    <property type="match status" value="1"/>
</dbReference>
<dbReference type="NCBIfam" id="NF038384">
    <property type="entry name" value="zinc_YnfU_fam"/>
    <property type="match status" value="1"/>
</dbReference>
<evidence type="ECO:0000313" key="1">
    <source>
        <dbReference type="EMBL" id="SCY65797.1"/>
    </source>
</evidence>
<dbReference type="RefSeq" id="WP_015376921.1">
    <property type="nucleotide sequence ID" value="NZ_CBCSIN010000003.1"/>
</dbReference>
<sequence length="53" mass="5911">MSDSSSVKGFINRSTQIVCPKCGYVTRQKCAAMLQDVILICPNCETRFEPRQG</sequence>
<keyword evidence="2" id="KW-1185">Reference proteome</keyword>
<organism evidence="1 2">
    <name type="scientific">Serratia nematodiphila</name>
    <dbReference type="NCBI Taxonomy" id="458197"/>
    <lineage>
        <taxon>Bacteria</taxon>
        <taxon>Pseudomonadati</taxon>
        <taxon>Pseudomonadota</taxon>
        <taxon>Gammaproteobacteria</taxon>
        <taxon>Enterobacterales</taxon>
        <taxon>Yersiniaceae</taxon>
        <taxon>Serratia</taxon>
    </lineage>
</organism>